<dbReference type="Gene3D" id="3.40.630.30">
    <property type="match status" value="1"/>
</dbReference>
<dbReference type="Proteomes" id="UP000030678">
    <property type="component" value="Unassembled WGS sequence"/>
</dbReference>
<dbReference type="GeneID" id="19985265"/>
<feature type="non-terminal residue" evidence="2">
    <location>
        <position position="1"/>
    </location>
</feature>
<dbReference type="HOGENOM" id="CLU_2102640_0_0_1"/>
<dbReference type="RefSeq" id="XP_008729313.1">
    <property type="nucleotide sequence ID" value="XM_008731091.1"/>
</dbReference>
<dbReference type="Pfam" id="PF00583">
    <property type="entry name" value="Acetyltransf_1"/>
    <property type="match status" value="1"/>
</dbReference>
<dbReference type="GO" id="GO:0016747">
    <property type="term" value="F:acyltransferase activity, transferring groups other than amino-acyl groups"/>
    <property type="evidence" value="ECO:0007669"/>
    <property type="project" value="InterPro"/>
</dbReference>
<dbReference type="EMBL" id="KB822706">
    <property type="protein sequence ID" value="ETI22696.1"/>
    <property type="molecule type" value="Genomic_DNA"/>
</dbReference>
<reference evidence="2 3" key="1">
    <citation type="submission" date="2013-03" db="EMBL/GenBank/DDBJ databases">
        <title>The Genome Sequence of Cladophialophora carrionii CBS 160.54.</title>
        <authorList>
            <consortium name="The Broad Institute Genomics Platform"/>
            <person name="Cuomo C."/>
            <person name="de Hoog S."/>
            <person name="Gorbushina A."/>
            <person name="Walker B."/>
            <person name="Young S.K."/>
            <person name="Zeng Q."/>
            <person name="Gargeya S."/>
            <person name="Fitzgerald M."/>
            <person name="Haas B."/>
            <person name="Abouelleil A."/>
            <person name="Allen A.W."/>
            <person name="Alvarado L."/>
            <person name="Arachchi H.M."/>
            <person name="Berlin A.M."/>
            <person name="Chapman S.B."/>
            <person name="Gainer-Dewar J."/>
            <person name="Goldberg J."/>
            <person name="Griggs A."/>
            <person name="Gujja S."/>
            <person name="Hansen M."/>
            <person name="Howarth C."/>
            <person name="Imamovic A."/>
            <person name="Ireland A."/>
            <person name="Larimer J."/>
            <person name="McCowan C."/>
            <person name="Murphy C."/>
            <person name="Pearson M."/>
            <person name="Poon T.W."/>
            <person name="Priest M."/>
            <person name="Roberts A."/>
            <person name="Saif S."/>
            <person name="Shea T."/>
            <person name="Sisk P."/>
            <person name="Sykes S."/>
            <person name="Wortman J."/>
            <person name="Nusbaum C."/>
            <person name="Birren B."/>
        </authorList>
    </citation>
    <scope>NUCLEOTIDE SEQUENCE [LARGE SCALE GENOMIC DNA]</scope>
    <source>
        <strain evidence="2 3">CBS 160.54</strain>
    </source>
</reference>
<dbReference type="InterPro" id="IPR000182">
    <property type="entry name" value="GNAT_dom"/>
</dbReference>
<accession>V9D7Q2</accession>
<protein>
    <recommendedName>
        <fullName evidence="1">N-acetyltransferase domain-containing protein</fullName>
    </recommendedName>
</protein>
<proteinExistence type="predicted"/>
<evidence type="ECO:0000313" key="3">
    <source>
        <dbReference type="Proteomes" id="UP000030678"/>
    </source>
</evidence>
<gene>
    <name evidence="2" type="ORF">G647_06772</name>
</gene>
<feature type="domain" description="N-acetyltransferase" evidence="1">
    <location>
        <begin position="59"/>
        <end position="116"/>
    </location>
</feature>
<dbReference type="AlphaFoldDB" id="V9D7Q2"/>
<dbReference type="SUPFAM" id="SSF55729">
    <property type="entry name" value="Acyl-CoA N-acyltransferases (Nat)"/>
    <property type="match status" value="1"/>
</dbReference>
<name>V9D7Q2_9EURO</name>
<evidence type="ECO:0000259" key="1">
    <source>
        <dbReference type="Pfam" id="PF00583"/>
    </source>
</evidence>
<feature type="non-terminal residue" evidence="2">
    <location>
        <position position="116"/>
    </location>
</feature>
<dbReference type="InterPro" id="IPR016181">
    <property type="entry name" value="Acyl_CoA_acyltransferase"/>
</dbReference>
<dbReference type="VEuPathDB" id="FungiDB:G647_06772"/>
<organism evidence="2 3">
    <name type="scientific">Cladophialophora carrionii CBS 160.54</name>
    <dbReference type="NCBI Taxonomy" id="1279043"/>
    <lineage>
        <taxon>Eukaryota</taxon>
        <taxon>Fungi</taxon>
        <taxon>Dikarya</taxon>
        <taxon>Ascomycota</taxon>
        <taxon>Pezizomycotina</taxon>
        <taxon>Eurotiomycetes</taxon>
        <taxon>Chaetothyriomycetidae</taxon>
        <taxon>Chaetothyriales</taxon>
        <taxon>Herpotrichiellaceae</taxon>
        <taxon>Cladophialophora</taxon>
    </lineage>
</organism>
<sequence>RSSDKTTAFKIFHSTATSFPIPAETPMTVNEQDPLTFWNFLPHTLPFVAPLFSARDRLTRWSLGVIGMRPIYQGRGSGRGLVQKGLERVKHNPEGDRPVCVVSSVGRHGFYQKRGF</sequence>
<evidence type="ECO:0000313" key="2">
    <source>
        <dbReference type="EMBL" id="ETI22696.1"/>
    </source>
</evidence>